<dbReference type="EMBL" id="PDET01000017">
    <property type="protein sequence ID" value="PRD13561.1"/>
    <property type="molecule type" value="Genomic_DNA"/>
</dbReference>
<evidence type="ECO:0000313" key="2">
    <source>
        <dbReference type="EMBL" id="PRD13561.1"/>
    </source>
</evidence>
<dbReference type="AlphaFoldDB" id="A0A2S9I708"/>
<keyword evidence="1" id="KW-0472">Membrane</keyword>
<reference evidence="2 3" key="1">
    <citation type="submission" date="2017-10" db="EMBL/GenBank/DDBJ databases">
        <title>Draft genome of two endophytic bacteria isolated from 'guarana' Paullinia cupana (Mart.) Ducke.</title>
        <authorList>
            <person name="Siqueira K.A."/>
            <person name="Liotti R.G."/>
            <person name="Mendes T.A."/>
            <person name="Soares M.A."/>
        </authorList>
    </citation>
    <scope>NUCLEOTIDE SEQUENCE [LARGE SCALE GENOMIC DNA]</scope>
    <source>
        <strain evidence="2 3">342</strain>
    </source>
</reference>
<proteinExistence type="predicted"/>
<keyword evidence="1" id="KW-1133">Transmembrane helix</keyword>
<protein>
    <submittedName>
        <fullName evidence="2">Uncharacterized protein</fullName>
    </submittedName>
</protein>
<organism evidence="2 3">
    <name type="scientific">Pantoea coffeiphila</name>
    <dbReference type="NCBI Taxonomy" id="1465635"/>
    <lineage>
        <taxon>Bacteria</taxon>
        <taxon>Pseudomonadati</taxon>
        <taxon>Pseudomonadota</taxon>
        <taxon>Gammaproteobacteria</taxon>
        <taxon>Enterobacterales</taxon>
        <taxon>Erwiniaceae</taxon>
        <taxon>Pantoea</taxon>
    </lineage>
</organism>
<feature type="transmembrane region" description="Helical" evidence="1">
    <location>
        <begin position="15"/>
        <end position="32"/>
    </location>
</feature>
<gene>
    <name evidence="2" type="ORF">CQW29_20060</name>
</gene>
<evidence type="ECO:0000313" key="3">
    <source>
        <dbReference type="Proteomes" id="UP000239181"/>
    </source>
</evidence>
<evidence type="ECO:0000256" key="1">
    <source>
        <dbReference type="SAM" id="Phobius"/>
    </source>
</evidence>
<keyword evidence="3" id="KW-1185">Reference proteome</keyword>
<dbReference type="Proteomes" id="UP000239181">
    <property type="component" value="Unassembled WGS sequence"/>
</dbReference>
<dbReference type="RefSeq" id="WP_105594522.1">
    <property type="nucleotide sequence ID" value="NZ_PDET01000017.1"/>
</dbReference>
<sequence>MKNSNKSAGWMMSKFFTRVFLPAAALLNFALYYKATDGDTGAGAFDDFSPAFSGWLNLLVAFVCLLYVVIRIRADLTE</sequence>
<name>A0A2S9I708_9GAMM</name>
<keyword evidence="1" id="KW-0812">Transmembrane</keyword>
<accession>A0A2S9I708</accession>
<feature type="transmembrane region" description="Helical" evidence="1">
    <location>
        <begin position="52"/>
        <end position="70"/>
    </location>
</feature>
<comment type="caution">
    <text evidence="2">The sequence shown here is derived from an EMBL/GenBank/DDBJ whole genome shotgun (WGS) entry which is preliminary data.</text>
</comment>